<dbReference type="Gene3D" id="3.90.320.10">
    <property type="match status" value="1"/>
</dbReference>
<keyword evidence="9" id="KW-0238">DNA-binding</keyword>
<evidence type="ECO:0000313" key="19">
    <source>
        <dbReference type="Proteomes" id="UP000334990"/>
    </source>
</evidence>
<evidence type="ECO:0000256" key="13">
    <source>
        <dbReference type="ARBA" id="ARBA00034808"/>
    </source>
</evidence>
<dbReference type="CDD" id="cd17932">
    <property type="entry name" value="DEXQc_UvrD"/>
    <property type="match status" value="1"/>
</dbReference>
<comment type="caution">
    <text evidence="18">The sequence shown here is derived from an EMBL/GenBank/DDBJ whole genome shotgun (WGS) entry which is preliminary data.</text>
</comment>
<dbReference type="GO" id="GO:0005524">
    <property type="term" value="F:ATP binding"/>
    <property type="evidence" value="ECO:0007669"/>
    <property type="project" value="UniProtKB-UniRule"/>
</dbReference>
<dbReference type="GO" id="GO:0043138">
    <property type="term" value="F:3'-5' DNA helicase activity"/>
    <property type="evidence" value="ECO:0007669"/>
    <property type="project" value="UniProtKB-EC"/>
</dbReference>
<dbReference type="Gene3D" id="1.10.10.160">
    <property type="match status" value="1"/>
</dbReference>
<dbReference type="GO" id="GO:0000725">
    <property type="term" value="P:recombinational repair"/>
    <property type="evidence" value="ECO:0007669"/>
    <property type="project" value="TreeGrafter"/>
</dbReference>
<comment type="similarity">
    <text evidence="1">Belongs to the helicase family. UvrD subfamily.</text>
</comment>
<dbReference type="InterPro" id="IPR000212">
    <property type="entry name" value="DNA_helicase_UvrD/REP"/>
</dbReference>
<evidence type="ECO:0000256" key="6">
    <source>
        <dbReference type="ARBA" id="ARBA00022806"/>
    </source>
</evidence>
<evidence type="ECO:0000313" key="18">
    <source>
        <dbReference type="EMBL" id="GES01044.1"/>
    </source>
</evidence>
<dbReference type="InterPro" id="IPR014017">
    <property type="entry name" value="DNA_helicase_UvrD-like_C"/>
</dbReference>
<keyword evidence="10" id="KW-0234">DNA repair</keyword>
<dbReference type="Gene3D" id="3.40.50.300">
    <property type="entry name" value="P-loop containing nucleotide triphosphate hydrolases"/>
    <property type="match status" value="3"/>
</dbReference>
<evidence type="ECO:0000259" key="16">
    <source>
        <dbReference type="PROSITE" id="PS51198"/>
    </source>
</evidence>
<dbReference type="Pfam" id="PF00580">
    <property type="entry name" value="UvrD-helicase"/>
    <property type="match status" value="1"/>
</dbReference>
<keyword evidence="4" id="KW-0227">DNA damage</keyword>
<evidence type="ECO:0000256" key="2">
    <source>
        <dbReference type="ARBA" id="ARBA00022722"/>
    </source>
</evidence>
<dbReference type="Pfam" id="PF12705">
    <property type="entry name" value="PDDEXK_1"/>
    <property type="match status" value="1"/>
</dbReference>
<evidence type="ECO:0000256" key="14">
    <source>
        <dbReference type="ARBA" id="ARBA00048988"/>
    </source>
</evidence>
<dbReference type="Proteomes" id="UP000334990">
    <property type="component" value="Unassembled WGS sequence"/>
</dbReference>
<evidence type="ECO:0000256" key="4">
    <source>
        <dbReference type="ARBA" id="ARBA00022763"/>
    </source>
</evidence>
<dbReference type="GO" id="GO:0004527">
    <property type="term" value="F:exonuclease activity"/>
    <property type="evidence" value="ECO:0007669"/>
    <property type="project" value="UniProtKB-KW"/>
</dbReference>
<accession>A0A5M3VX87</accession>
<evidence type="ECO:0000256" key="11">
    <source>
        <dbReference type="ARBA" id="ARBA00023235"/>
    </source>
</evidence>
<dbReference type="InterPro" id="IPR014016">
    <property type="entry name" value="UvrD-like_ATP-bd"/>
</dbReference>
<keyword evidence="19" id="KW-1185">Reference proteome</keyword>
<keyword evidence="8 15" id="KW-0067">ATP-binding</keyword>
<sequence length="943" mass="106742">MSAPLAIIVGMDYTDAQRSAIATVDDPLLIVACAGSGKTQVISQRITEILRKPGVHPRNIVAFTFTNKAAAELQERANTLVAKEIGELPGLAEMFIGTMHGYALDTLQQHVPETFKFSVLDEVQTRLFIDRNSSKSGLTRTYARVQGSPKALQRYKDSRLYMQVMNILREDDVDKDLLPEDLIENLADYRRLLFGHNYFDFTDQLKTIVDLLDEDPADPIAGKLVRHVRDNIRYLVVDEYQDINPIQEKLIRGLTRWGANLCVVGDDDQTIYQWRGSAVSGILGFADRYNGVQTVTLDENFRSSVGVVSLGQSIAELNAGQRLPKKMVAAGHQKYDRGDLLALSFEDAAAEARWICDRITHMRGVPFHDAPDRDPRGLSWSDFAVLFRSVSNDAGPLVEEFKRRDVPYVIKGLTRLFEAPEVQACVKLYEYLIGQSAERNPQPVTAQDVRDAWLSAGLGLTDADLDAGMKVLDRARTLDRRRYRRITFTLQQIYVDFLTEVRVREERVPGDRTRGELAFYNLGKFSKVITAFEQINYKSNFRDLYERFLKFLTYQAPDYYAESDADVGYATPDAVIISTVHQAKGMQWPAVFVPAMRRNRFPASRQGGLNAFHVIPEEAVSDSDRYRGTEADERRLFYVAVTRAQKYLAVTFSPGEKARSRRSSDFFSFVTRNPYVLTAEASLPEERLEPRARHEIPEVTMSFSELKYLFECPYQFKLRFLYGFDHPIHEELGYGKSLHDALAEIHKRAIDRDLVDLSDVDELVDRHLNVPFAGDELTRQLRNSARAAIHRYLRENGAGLLNTLHSEQPIRVHVAAGVTVDGRIDLIKRLDTNETSIVDFKSTQRAQTEDINRDQLHVYAAGYRELTGSNADLVEVLNLDDSAASQREVVNEELLLGIRGKIQNAGDALRENRLPRKSSWCDTCERCDLVGLCRDNSGATVTP</sequence>
<dbReference type="PROSITE" id="PS51217">
    <property type="entry name" value="UVRD_HELICASE_CTER"/>
    <property type="match status" value="1"/>
</dbReference>
<keyword evidence="2" id="KW-0540">Nuclease</keyword>
<dbReference type="InterPro" id="IPR013986">
    <property type="entry name" value="DExx_box_DNA_helicase_dom_sf"/>
</dbReference>
<gene>
    <name evidence="18" type="ORF">Acor_31080</name>
</gene>
<dbReference type="Pfam" id="PF13361">
    <property type="entry name" value="UvrD_C"/>
    <property type="match status" value="2"/>
</dbReference>
<dbReference type="InterPro" id="IPR027417">
    <property type="entry name" value="P-loop_NTPase"/>
</dbReference>
<feature type="domain" description="UvrD-like helicase C-terminal" evidence="17">
    <location>
        <begin position="306"/>
        <end position="585"/>
    </location>
</feature>
<keyword evidence="5 15" id="KW-0378">Hydrolase</keyword>
<dbReference type="AlphaFoldDB" id="A0A5M3VX87"/>
<evidence type="ECO:0000256" key="12">
    <source>
        <dbReference type="ARBA" id="ARBA00034617"/>
    </source>
</evidence>
<evidence type="ECO:0000256" key="7">
    <source>
        <dbReference type="ARBA" id="ARBA00022839"/>
    </source>
</evidence>
<evidence type="ECO:0000256" key="5">
    <source>
        <dbReference type="ARBA" id="ARBA00022801"/>
    </source>
</evidence>
<keyword evidence="7" id="KW-0269">Exonuclease</keyword>
<evidence type="ECO:0000256" key="8">
    <source>
        <dbReference type="ARBA" id="ARBA00022840"/>
    </source>
</evidence>
<dbReference type="SUPFAM" id="SSF52540">
    <property type="entry name" value="P-loop containing nucleoside triphosphate hydrolases"/>
    <property type="match status" value="1"/>
</dbReference>
<dbReference type="PROSITE" id="PS51198">
    <property type="entry name" value="UVRD_HELICASE_ATP_BIND"/>
    <property type="match status" value="1"/>
</dbReference>
<feature type="domain" description="UvrD-like helicase ATP-binding" evidence="16">
    <location>
        <begin position="11"/>
        <end position="304"/>
    </location>
</feature>
<reference evidence="18 19" key="1">
    <citation type="submission" date="2019-10" db="EMBL/GenBank/DDBJ databases">
        <title>Whole genome shotgun sequence of Acrocarpospora corrugata NBRC 13972.</title>
        <authorList>
            <person name="Ichikawa N."/>
            <person name="Kimura A."/>
            <person name="Kitahashi Y."/>
            <person name="Komaki H."/>
            <person name="Oguchi A."/>
        </authorList>
    </citation>
    <scope>NUCLEOTIDE SEQUENCE [LARGE SCALE GENOMIC DNA]</scope>
    <source>
        <strain evidence="18 19">NBRC 13972</strain>
    </source>
</reference>
<comment type="catalytic activity">
    <reaction evidence="14">
        <text>ATP + H2O = ADP + phosphate + H(+)</text>
        <dbReference type="Rhea" id="RHEA:13065"/>
        <dbReference type="ChEBI" id="CHEBI:15377"/>
        <dbReference type="ChEBI" id="CHEBI:15378"/>
        <dbReference type="ChEBI" id="CHEBI:30616"/>
        <dbReference type="ChEBI" id="CHEBI:43474"/>
        <dbReference type="ChEBI" id="CHEBI:456216"/>
        <dbReference type="EC" id="5.6.2.4"/>
    </reaction>
</comment>
<dbReference type="InterPro" id="IPR011604">
    <property type="entry name" value="PDDEXK-like_dom_sf"/>
</dbReference>
<keyword evidence="3 15" id="KW-0547">Nucleotide-binding</keyword>
<dbReference type="EC" id="5.6.2.4" evidence="13"/>
<keyword evidence="11" id="KW-0413">Isomerase</keyword>
<evidence type="ECO:0000259" key="17">
    <source>
        <dbReference type="PROSITE" id="PS51217"/>
    </source>
</evidence>
<protein>
    <recommendedName>
        <fullName evidence="13">DNA 3'-5' helicase</fullName>
        <ecNumber evidence="13">5.6.2.4</ecNumber>
    </recommendedName>
</protein>
<comment type="catalytic activity">
    <reaction evidence="12">
        <text>Couples ATP hydrolysis with the unwinding of duplex DNA by translocating in the 3'-5' direction.</text>
        <dbReference type="EC" id="5.6.2.4"/>
    </reaction>
</comment>
<dbReference type="InterPro" id="IPR038726">
    <property type="entry name" value="PDDEXK_AddAB-type"/>
</dbReference>
<evidence type="ECO:0000256" key="10">
    <source>
        <dbReference type="ARBA" id="ARBA00023204"/>
    </source>
</evidence>
<feature type="binding site" evidence="15">
    <location>
        <begin position="32"/>
        <end position="39"/>
    </location>
    <ligand>
        <name>ATP</name>
        <dbReference type="ChEBI" id="CHEBI:30616"/>
    </ligand>
</feature>
<keyword evidence="6 15" id="KW-0347">Helicase</keyword>
<proteinExistence type="inferred from homology"/>
<organism evidence="18 19">
    <name type="scientific">Acrocarpospora corrugata</name>
    <dbReference type="NCBI Taxonomy" id="35763"/>
    <lineage>
        <taxon>Bacteria</taxon>
        <taxon>Bacillati</taxon>
        <taxon>Actinomycetota</taxon>
        <taxon>Actinomycetes</taxon>
        <taxon>Streptosporangiales</taxon>
        <taxon>Streptosporangiaceae</taxon>
        <taxon>Acrocarpospora</taxon>
    </lineage>
</organism>
<dbReference type="PANTHER" id="PTHR11070">
    <property type="entry name" value="UVRD / RECB / PCRA DNA HELICASE FAMILY MEMBER"/>
    <property type="match status" value="1"/>
</dbReference>
<evidence type="ECO:0000256" key="1">
    <source>
        <dbReference type="ARBA" id="ARBA00009922"/>
    </source>
</evidence>
<evidence type="ECO:0000256" key="9">
    <source>
        <dbReference type="ARBA" id="ARBA00023125"/>
    </source>
</evidence>
<name>A0A5M3VX87_9ACTN</name>
<evidence type="ECO:0000256" key="3">
    <source>
        <dbReference type="ARBA" id="ARBA00022741"/>
    </source>
</evidence>
<dbReference type="GO" id="GO:0003677">
    <property type="term" value="F:DNA binding"/>
    <property type="evidence" value="ECO:0007669"/>
    <property type="project" value="UniProtKB-KW"/>
</dbReference>
<dbReference type="PANTHER" id="PTHR11070:SF2">
    <property type="entry name" value="ATP-DEPENDENT DNA HELICASE SRS2"/>
    <property type="match status" value="1"/>
</dbReference>
<dbReference type="EMBL" id="BLAD01000048">
    <property type="protein sequence ID" value="GES01044.1"/>
    <property type="molecule type" value="Genomic_DNA"/>
</dbReference>
<evidence type="ECO:0000256" key="15">
    <source>
        <dbReference type="PROSITE-ProRule" id="PRU00560"/>
    </source>
</evidence>